<dbReference type="Pfam" id="PF13087">
    <property type="entry name" value="AAA_12"/>
    <property type="match status" value="1"/>
</dbReference>
<feature type="domain" description="NERD" evidence="1">
    <location>
        <begin position="11"/>
        <end position="135"/>
    </location>
</feature>
<evidence type="ECO:0000259" key="1">
    <source>
        <dbReference type="PROSITE" id="PS50965"/>
    </source>
</evidence>
<sequence length="1632" mass="187041">MALRVFKISEYDHAAERKQFDAIRAMLEAKYADRTDPCLLIGNYNIEGVELDALLVTTGGFRILEFKNWGGQIVARENGSWTSDGLIIEGGAGRKTPYEQIRLNRSRVAKGLTVLLGQKVQALGATIIFGKKARIDTTQLSGTVKAWLSVCDYTRLSVLLGSRNRPVFEAEYIERIPALLRIEEFEVTKERGQEDSATLSEAYDPESSTNLFEELEAATRQVPNYQAVYQAYNRVFHKCLDLNTSATRLHFGGPFAKTDYLLKEHGASREMARHTNDTRVRLRKSSKLPVQDLEKYYRHDLRNLCAFIAFVYPRARIPETLSALFPKEELPVFKAPLVGERLRVLIEQWDDQYVYGQSEESGEEELLKIDYLTNRTYDYDWSYLKNLFYKGAQLNLVRPRKEEGILYPELIVFEPDFLVDISSVARCFTNYAESPFVNLLNKITPVQATGPILLGNFAGQLLDEAIHQLPDARPYAQSIRDFYQDNALGLLTGGIDASFHSEAQKQKQNIAQAIYTELPNHMKHFDLKAAMVEPSFFSELLGLQGRMDYLQLDFRVLIEQKSGKGEFPYDNYVKPKQKEEHYVQLLLYMALIRYNFREIYERNKQELHAFLLYSKYTNSLLGLGFAPELIFRAMKIRNEIAWTEILYARPSGFRILEAITPEKMNQKGTSGRLWEDYQSKQIESLVTPIHQASELEKAYYFRFMTFIANEHLLSKLGNKTKENSGFAAKWYDSLEEKLRAGNIYCGLKLASPNDQTEGEIKSVTLRFSETKDNDMSNFRVGDIVILYPYNPGEEPDVRTTMVFRCTIEDLRIDTIQLALRAAQSDGRVFKREAGKLWAIEHDFLDSSYSSLYRGMHAFLSAPKERRDLLLFQREPEHDPSLALKGDYGAFNELASQVKRARDLFLIIGPPGTGKTSYGLLNTVKEELLKPKSNILLMAYTNRAIDEICGKLVAEGIDFIRIGTRLSCSPAYREYMLSAQVRDCAKMEELRQKLLSTRVFVGTTTALNANLSLFQLKSFSLAVIDEASQILEPHLIGLLSAHREGVPAIRKFVLIGDHKQLPAVVQQKPDVSRVQDALLNEILLTDCRLSLFERLLKKYRNNKNLTYLLTKQGRMHHDIALFPNYTFYNNALEEVPRPHQNRALPALGMSGNGIVDLLATRRVTFIAARSPEASSSSDKVNQVEADIIAATVVKIYDIEKENFDVNETVGVIVPYRNQIATIRNTIDKYGIQALHDITIDTVERYQGSQRKYIIYGFTIQKYYQLDFLTNNVFEDADGTVVDRKLNVAMTRAEEHLLMVGNPELLSNNFTFFKLIEFVRSRQGYFDIERDDYVAGRFQVPEYERVEALDLSQATYTTTREFNTAYERHVLQPVKEASGEEWPSKVFGYDMPTNLNAIGYGRVNFSNQITLFDDVAMSPERQVLLYCYYIMRQHYCSAKNLYESCGAWTRALIRSVEGRVWMIDIGCGPATCGLAFAEVFLPDTPNMVYTGVDISAAMKRMGARLLDDRFHNRLRYRMIESFAALDEAYWAGCSELPSLVVLNLSYFFSNITARFAERLAQQINDVMARYPLNHYVIFVQHSDTDHQLNTYKVFVDNLSRRVKALKRERTSFAYVLNYKKRRLPFCFDLFVGGR</sequence>
<dbReference type="InterPro" id="IPR041677">
    <property type="entry name" value="DNA2/NAM7_AAA_11"/>
</dbReference>
<proteinExistence type="predicted"/>
<dbReference type="Proteomes" id="UP000823847">
    <property type="component" value="Unassembled WGS sequence"/>
</dbReference>
<reference evidence="2" key="1">
    <citation type="journal article" date="2021" name="PeerJ">
        <title>Extensive microbial diversity within the chicken gut microbiome revealed by metagenomics and culture.</title>
        <authorList>
            <person name="Gilroy R."/>
            <person name="Ravi A."/>
            <person name="Getino M."/>
            <person name="Pursley I."/>
            <person name="Horton D.L."/>
            <person name="Alikhan N.F."/>
            <person name="Baker D."/>
            <person name="Gharbi K."/>
            <person name="Hall N."/>
            <person name="Watson M."/>
            <person name="Adriaenssens E.M."/>
            <person name="Foster-Nyarko E."/>
            <person name="Jarju S."/>
            <person name="Secka A."/>
            <person name="Antonio M."/>
            <person name="Oren A."/>
            <person name="Chaudhuri R.R."/>
            <person name="La Ragione R."/>
            <person name="Hildebrand F."/>
            <person name="Pallen M.J."/>
        </authorList>
    </citation>
    <scope>NUCLEOTIDE SEQUENCE</scope>
    <source>
        <strain evidence="2">ChiHecec2B26-12326</strain>
    </source>
</reference>
<dbReference type="InterPro" id="IPR041679">
    <property type="entry name" value="DNA2/NAM7-like_C"/>
</dbReference>
<dbReference type="Gene3D" id="3.40.50.300">
    <property type="entry name" value="P-loop containing nucleotide triphosphate hydrolases"/>
    <property type="match status" value="2"/>
</dbReference>
<dbReference type="Pfam" id="PF08378">
    <property type="entry name" value="NERD"/>
    <property type="match status" value="1"/>
</dbReference>
<dbReference type="GO" id="GO:0004386">
    <property type="term" value="F:helicase activity"/>
    <property type="evidence" value="ECO:0007669"/>
    <property type="project" value="InterPro"/>
</dbReference>
<dbReference type="SUPFAM" id="SSF52540">
    <property type="entry name" value="P-loop containing nucleoside triphosphate hydrolases"/>
    <property type="match status" value="1"/>
</dbReference>
<organism evidence="2 3">
    <name type="scientific">Candidatus Parabacteroides intestinigallinarum</name>
    <dbReference type="NCBI Taxonomy" id="2838722"/>
    <lineage>
        <taxon>Bacteria</taxon>
        <taxon>Pseudomonadati</taxon>
        <taxon>Bacteroidota</taxon>
        <taxon>Bacteroidia</taxon>
        <taxon>Bacteroidales</taxon>
        <taxon>Tannerellaceae</taxon>
        <taxon>Parabacteroides</taxon>
    </lineage>
</organism>
<evidence type="ECO:0000313" key="3">
    <source>
        <dbReference type="Proteomes" id="UP000823847"/>
    </source>
</evidence>
<dbReference type="InterPro" id="IPR045055">
    <property type="entry name" value="DNA2/NAM7-like"/>
</dbReference>
<dbReference type="PANTHER" id="PTHR10887">
    <property type="entry name" value="DNA2/NAM7 HELICASE FAMILY"/>
    <property type="match status" value="1"/>
</dbReference>
<dbReference type="InterPro" id="IPR047187">
    <property type="entry name" value="SF1_C_Upf1"/>
</dbReference>
<comment type="caution">
    <text evidence="2">The sequence shown here is derived from an EMBL/GenBank/DDBJ whole genome shotgun (WGS) entry which is preliminary data.</text>
</comment>
<accession>A0A9D2BPX9</accession>
<name>A0A9D2BPX9_9BACT</name>
<evidence type="ECO:0000313" key="2">
    <source>
        <dbReference type="EMBL" id="HIX85541.1"/>
    </source>
</evidence>
<reference evidence="2" key="2">
    <citation type="submission" date="2021-04" db="EMBL/GenBank/DDBJ databases">
        <authorList>
            <person name="Gilroy R."/>
        </authorList>
    </citation>
    <scope>NUCLEOTIDE SEQUENCE</scope>
    <source>
        <strain evidence="2">ChiHecec2B26-12326</strain>
    </source>
</reference>
<protein>
    <submittedName>
        <fullName evidence="2">AAA family ATPase</fullName>
    </submittedName>
</protein>
<dbReference type="EMBL" id="DXEN01000016">
    <property type="protein sequence ID" value="HIX85541.1"/>
    <property type="molecule type" value="Genomic_DNA"/>
</dbReference>
<dbReference type="InterPro" id="IPR027417">
    <property type="entry name" value="P-loop_NTPase"/>
</dbReference>
<gene>
    <name evidence="2" type="ORF">H9848_02885</name>
</gene>
<dbReference type="CDD" id="cd18808">
    <property type="entry name" value="SF1_C_Upf1"/>
    <property type="match status" value="1"/>
</dbReference>
<dbReference type="Pfam" id="PF13086">
    <property type="entry name" value="AAA_11"/>
    <property type="match status" value="1"/>
</dbReference>
<dbReference type="PROSITE" id="PS50965">
    <property type="entry name" value="NERD"/>
    <property type="match status" value="1"/>
</dbReference>
<dbReference type="InterPro" id="IPR011528">
    <property type="entry name" value="NERD"/>
</dbReference>
<dbReference type="PANTHER" id="PTHR10887:SF495">
    <property type="entry name" value="HELICASE SENATAXIN ISOFORM X1-RELATED"/>
    <property type="match status" value="1"/>
</dbReference>